<keyword evidence="8" id="KW-1133">Transmembrane helix</keyword>
<organism evidence="13 14">
    <name type="scientific">Pseudomonas knackmussii (strain DSM 6978 / CCUG 54928 / LMG 23759 / B13)</name>
    <dbReference type="NCBI Taxonomy" id="1301098"/>
    <lineage>
        <taxon>Bacteria</taxon>
        <taxon>Pseudomonadati</taxon>
        <taxon>Pseudomonadota</taxon>
        <taxon>Gammaproteobacteria</taxon>
        <taxon>Pseudomonadales</taxon>
        <taxon>Pseudomonadaceae</taxon>
        <taxon>Pseudomonas</taxon>
    </lineage>
</organism>
<reference evidence="13 14" key="1">
    <citation type="submission" date="2013-03" db="EMBL/GenBank/DDBJ databases">
        <authorList>
            <person name="Linke B."/>
        </authorList>
    </citation>
    <scope>NUCLEOTIDE SEQUENCE [LARGE SCALE GENOMIC DNA]</scope>
    <source>
        <strain evidence="13 14">B13</strain>
    </source>
</reference>
<evidence type="ECO:0000256" key="1">
    <source>
        <dbReference type="ARBA" id="ARBA00000085"/>
    </source>
</evidence>
<evidence type="ECO:0000313" key="13">
    <source>
        <dbReference type="EMBL" id="CDF84751.1"/>
    </source>
</evidence>
<dbReference type="PRINTS" id="PR00344">
    <property type="entry name" value="BCTRLSENSOR"/>
</dbReference>
<evidence type="ECO:0000259" key="11">
    <source>
        <dbReference type="PROSITE" id="PS50109"/>
    </source>
</evidence>
<comment type="subcellular location">
    <subcellularLocation>
        <location evidence="2">Membrane</location>
    </subcellularLocation>
</comment>
<dbReference type="PANTHER" id="PTHR45436:SF5">
    <property type="entry name" value="SENSOR HISTIDINE KINASE TRCS"/>
    <property type="match status" value="1"/>
</dbReference>
<proteinExistence type="predicted"/>
<dbReference type="GO" id="GO:0005886">
    <property type="term" value="C:plasma membrane"/>
    <property type="evidence" value="ECO:0007669"/>
    <property type="project" value="TreeGrafter"/>
</dbReference>
<dbReference type="Gene3D" id="3.30.565.10">
    <property type="entry name" value="Histidine kinase-like ATPase, C-terminal domain"/>
    <property type="match status" value="1"/>
</dbReference>
<dbReference type="GO" id="GO:0000155">
    <property type="term" value="F:phosphorelay sensor kinase activity"/>
    <property type="evidence" value="ECO:0007669"/>
    <property type="project" value="InterPro"/>
</dbReference>
<dbReference type="Pfam" id="PF02518">
    <property type="entry name" value="HATPase_c"/>
    <property type="match status" value="1"/>
</dbReference>
<name>A0A024HIP3_PSEKB</name>
<evidence type="ECO:0000256" key="8">
    <source>
        <dbReference type="ARBA" id="ARBA00022989"/>
    </source>
</evidence>
<keyword evidence="6" id="KW-0812">Transmembrane</keyword>
<protein>
    <recommendedName>
        <fullName evidence="3">histidine kinase</fullName>
        <ecNumber evidence="3">2.7.13.3</ecNumber>
    </recommendedName>
</protein>
<dbReference type="PANTHER" id="PTHR45436">
    <property type="entry name" value="SENSOR HISTIDINE KINASE YKOH"/>
    <property type="match status" value="1"/>
</dbReference>
<dbReference type="EC" id="2.7.13.3" evidence="3"/>
<feature type="domain" description="HAMP" evidence="12">
    <location>
        <begin position="177"/>
        <end position="228"/>
    </location>
</feature>
<dbReference type="InterPro" id="IPR003594">
    <property type="entry name" value="HATPase_dom"/>
</dbReference>
<dbReference type="eggNOG" id="COG0642">
    <property type="taxonomic scope" value="Bacteria"/>
</dbReference>
<evidence type="ECO:0000256" key="9">
    <source>
        <dbReference type="ARBA" id="ARBA00023012"/>
    </source>
</evidence>
<dbReference type="InterPro" id="IPR005467">
    <property type="entry name" value="His_kinase_dom"/>
</dbReference>
<evidence type="ECO:0000256" key="6">
    <source>
        <dbReference type="ARBA" id="ARBA00022692"/>
    </source>
</evidence>
<evidence type="ECO:0000259" key="12">
    <source>
        <dbReference type="PROSITE" id="PS50885"/>
    </source>
</evidence>
<dbReference type="STRING" id="1301098.PKB_3408"/>
<keyword evidence="5" id="KW-0808">Transferase</keyword>
<evidence type="ECO:0000256" key="10">
    <source>
        <dbReference type="ARBA" id="ARBA00023136"/>
    </source>
</evidence>
<dbReference type="Proteomes" id="UP000025241">
    <property type="component" value="Chromosome I"/>
</dbReference>
<dbReference type="InterPro" id="IPR036097">
    <property type="entry name" value="HisK_dim/P_sf"/>
</dbReference>
<dbReference type="PROSITE" id="PS50109">
    <property type="entry name" value="HIS_KIN"/>
    <property type="match status" value="1"/>
</dbReference>
<dbReference type="AlphaFoldDB" id="A0A024HIP3"/>
<evidence type="ECO:0000313" key="14">
    <source>
        <dbReference type="Proteomes" id="UP000025241"/>
    </source>
</evidence>
<evidence type="ECO:0000256" key="5">
    <source>
        <dbReference type="ARBA" id="ARBA00022679"/>
    </source>
</evidence>
<dbReference type="InterPro" id="IPR003660">
    <property type="entry name" value="HAMP_dom"/>
</dbReference>
<gene>
    <name evidence="13" type="ORF">PKB_3408</name>
</gene>
<evidence type="ECO:0000256" key="7">
    <source>
        <dbReference type="ARBA" id="ARBA00022777"/>
    </source>
</evidence>
<dbReference type="OrthoDB" id="9809567at2"/>
<sequence length="440" mass="49072">MISIQRRLGFGLAAVLLVVGLVLAQTGLWLFDQGLRQYLANGLQDEAQSLLVAIARGPTGPQLDPQRVDAAYERLFSGRYFQIHYGQTDLRSRSLWDHELKVQDRPGLSAGLVKGPEGQRLLVYRGDYRRFGYDLQISVAQDYTPILKSFKRLRNFGLGAGALALLLILFFQRLAVRRALRPLEQVRQQIAQLQEGQRSQLDTQVPEELEPLVQQVNHLLQHTEDTLKRSRNALGNLGHALKTPLAVLISLADRDELRTQPELRRVLQEQLEQIDQRLARELGRARLVGEALPGAHFDCDAELPSLREMLQLIHGQQLRIDCQSAPGLRLPFDREDLLELLGNLLDNACKWAAGEVRLRVEKGADNYLLQVDDDGPGIAADQRESVLERGTRLDEQVAGHGLGLGIARDIAEACGGKLLLESSELGGLRVRVVLPRRAAA</sequence>
<dbReference type="RefSeq" id="WP_043253255.1">
    <property type="nucleotide sequence ID" value="NZ_HG322950.1"/>
</dbReference>
<dbReference type="PATRIC" id="fig|1301098.3.peg.3422"/>
<reference evidence="13 14" key="2">
    <citation type="submission" date="2014-05" db="EMBL/GenBank/DDBJ databases">
        <title>Genome sequence of the 3-chlorobenzoate degrading bacterium Pseudomonas knackmussii B13 shows multiple evidence for horizontal gene transfer.</title>
        <authorList>
            <person name="Miyazaki R."/>
            <person name="Bertelli C."/>
            <person name="Falquet L."/>
            <person name="Robinson-Rechavi M."/>
            <person name="Gharib W."/>
            <person name="Roy S."/>
            <person name="Van der Meer J.R."/>
        </authorList>
    </citation>
    <scope>NUCLEOTIDE SEQUENCE [LARGE SCALE GENOMIC DNA]</scope>
    <source>
        <strain evidence="13 14">B13</strain>
    </source>
</reference>
<dbReference type="KEGG" id="pkc:PKB_3408"/>
<evidence type="ECO:0000256" key="4">
    <source>
        <dbReference type="ARBA" id="ARBA00022553"/>
    </source>
</evidence>
<dbReference type="InterPro" id="IPR050428">
    <property type="entry name" value="TCS_sensor_his_kinase"/>
</dbReference>
<dbReference type="InterPro" id="IPR004358">
    <property type="entry name" value="Sig_transdc_His_kin-like_C"/>
</dbReference>
<keyword evidence="4" id="KW-0597">Phosphoprotein</keyword>
<dbReference type="HOGENOM" id="CLU_000445_42_3_6"/>
<dbReference type="InterPro" id="IPR036890">
    <property type="entry name" value="HATPase_C_sf"/>
</dbReference>
<dbReference type="EMBL" id="HG322950">
    <property type="protein sequence ID" value="CDF84751.1"/>
    <property type="molecule type" value="Genomic_DNA"/>
</dbReference>
<keyword evidence="9" id="KW-0902">Two-component regulatory system</keyword>
<dbReference type="Gene3D" id="1.10.287.130">
    <property type="match status" value="1"/>
</dbReference>
<keyword evidence="10" id="KW-0472">Membrane</keyword>
<evidence type="ECO:0000256" key="2">
    <source>
        <dbReference type="ARBA" id="ARBA00004370"/>
    </source>
</evidence>
<keyword evidence="7" id="KW-0418">Kinase</keyword>
<feature type="domain" description="Histidine kinase" evidence="11">
    <location>
        <begin position="236"/>
        <end position="438"/>
    </location>
</feature>
<keyword evidence="14" id="KW-1185">Reference proteome</keyword>
<dbReference type="SUPFAM" id="SSF47384">
    <property type="entry name" value="Homodimeric domain of signal transducing histidine kinase"/>
    <property type="match status" value="1"/>
</dbReference>
<dbReference type="PROSITE" id="PS50885">
    <property type="entry name" value="HAMP"/>
    <property type="match status" value="1"/>
</dbReference>
<dbReference type="SUPFAM" id="SSF55874">
    <property type="entry name" value="ATPase domain of HSP90 chaperone/DNA topoisomerase II/histidine kinase"/>
    <property type="match status" value="1"/>
</dbReference>
<dbReference type="SMART" id="SM00387">
    <property type="entry name" value="HATPase_c"/>
    <property type="match status" value="1"/>
</dbReference>
<accession>A0A024HIP3</accession>
<evidence type="ECO:0000256" key="3">
    <source>
        <dbReference type="ARBA" id="ARBA00012438"/>
    </source>
</evidence>
<comment type="catalytic activity">
    <reaction evidence="1">
        <text>ATP + protein L-histidine = ADP + protein N-phospho-L-histidine.</text>
        <dbReference type="EC" id="2.7.13.3"/>
    </reaction>
</comment>